<dbReference type="SMART" id="SM00028">
    <property type="entry name" value="TPR"/>
    <property type="match status" value="3"/>
</dbReference>
<dbReference type="SUPFAM" id="SSF48452">
    <property type="entry name" value="TPR-like"/>
    <property type="match status" value="1"/>
</dbReference>
<gene>
    <name evidence="7" type="primary">LOC107074554</name>
</gene>
<keyword evidence="5" id="KW-1133">Transmembrane helix</keyword>
<dbReference type="Pfam" id="PF13181">
    <property type="entry name" value="TPR_8"/>
    <property type="match status" value="1"/>
</dbReference>
<accession>A0ABM1JGH5</accession>
<evidence type="ECO:0000256" key="1">
    <source>
        <dbReference type="ARBA" id="ARBA00022737"/>
    </source>
</evidence>
<feature type="repeat" description="TPR" evidence="3">
    <location>
        <begin position="9"/>
        <end position="42"/>
    </location>
</feature>
<feature type="transmembrane region" description="Helical" evidence="5">
    <location>
        <begin position="134"/>
        <end position="156"/>
    </location>
</feature>
<feature type="transmembrane region" description="Helical" evidence="5">
    <location>
        <begin position="162"/>
        <end position="186"/>
    </location>
</feature>
<dbReference type="PANTHER" id="PTHR22904:SF532">
    <property type="entry name" value="HEAT SHOCK PROTEIN STI1-LIKE PROTEIN"/>
    <property type="match status" value="1"/>
</dbReference>
<dbReference type="PANTHER" id="PTHR22904">
    <property type="entry name" value="TPR REPEAT CONTAINING PROTEIN"/>
    <property type="match status" value="1"/>
</dbReference>
<reference evidence="7" key="1">
    <citation type="submission" date="2025-08" db="UniProtKB">
        <authorList>
            <consortium name="RefSeq"/>
        </authorList>
    </citation>
    <scope>IDENTIFICATION</scope>
    <source>
        <tissue evidence="7">Whole body</tissue>
    </source>
</reference>
<keyword evidence="5" id="KW-0472">Membrane</keyword>
<keyword evidence="2 3" id="KW-0802">TPR repeat</keyword>
<dbReference type="InterPro" id="IPR011990">
    <property type="entry name" value="TPR-like_helical_dom_sf"/>
</dbReference>
<proteinExistence type="predicted"/>
<dbReference type="RefSeq" id="XP_015191563.1">
    <property type="nucleotide sequence ID" value="XM_015336077.1"/>
</dbReference>
<keyword evidence="6" id="KW-1185">Reference proteome</keyword>
<dbReference type="PROSITE" id="PS50005">
    <property type="entry name" value="TPR"/>
    <property type="match status" value="2"/>
</dbReference>
<dbReference type="GeneID" id="107074554"/>
<dbReference type="Pfam" id="PF13414">
    <property type="entry name" value="TPR_11"/>
    <property type="match status" value="1"/>
</dbReference>
<keyword evidence="1" id="KW-0677">Repeat</keyword>
<protein>
    <submittedName>
        <fullName evidence="7">Uncharacterized protein LOC107074554</fullName>
    </submittedName>
</protein>
<dbReference type="Gene3D" id="1.25.40.10">
    <property type="entry name" value="Tetratricopeptide repeat domain"/>
    <property type="match status" value="1"/>
</dbReference>
<evidence type="ECO:0000256" key="3">
    <source>
        <dbReference type="PROSITE-ProRule" id="PRU00339"/>
    </source>
</evidence>
<sequence>MSNPRENEVQNLKELGNACVKEQKYEEAMFHYTHAIKLDPQNYSLYSNRSFVFLKMHQYHFAMEDALMTIQLKPDWTKGYFRKAEVESQTFRFSEALQSYNKALSLQPNEPGILTAINKTSMMLMKDRRADQQIPWLGAGVGIILGVIVVIADYVFTNKPTLTHPLLMALLTISIAMLGFCIAKGFRYFVKCQRKSLLEPPIDLYPEDNKDKFENNETDKENEQEKHPKYNKALARQRFKKGKS</sequence>
<evidence type="ECO:0000256" key="4">
    <source>
        <dbReference type="SAM" id="MobiDB-lite"/>
    </source>
</evidence>
<name>A0ABM1JGH5_POLDO</name>
<evidence type="ECO:0000256" key="2">
    <source>
        <dbReference type="ARBA" id="ARBA00022803"/>
    </source>
</evidence>
<feature type="region of interest" description="Disordered" evidence="4">
    <location>
        <begin position="203"/>
        <end position="232"/>
    </location>
</feature>
<evidence type="ECO:0000313" key="6">
    <source>
        <dbReference type="Proteomes" id="UP000694924"/>
    </source>
</evidence>
<dbReference type="Proteomes" id="UP000694924">
    <property type="component" value="Unplaced"/>
</dbReference>
<feature type="compositionally biased region" description="Basic and acidic residues" evidence="4">
    <location>
        <begin position="207"/>
        <end position="228"/>
    </location>
</feature>
<feature type="repeat" description="TPR" evidence="3">
    <location>
        <begin position="77"/>
        <end position="110"/>
    </location>
</feature>
<organism evidence="6 7">
    <name type="scientific">Polistes dominula</name>
    <name type="common">European paper wasp</name>
    <name type="synonym">Vespa dominula</name>
    <dbReference type="NCBI Taxonomy" id="743375"/>
    <lineage>
        <taxon>Eukaryota</taxon>
        <taxon>Metazoa</taxon>
        <taxon>Ecdysozoa</taxon>
        <taxon>Arthropoda</taxon>
        <taxon>Hexapoda</taxon>
        <taxon>Insecta</taxon>
        <taxon>Pterygota</taxon>
        <taxon>Neoptera</taxon>
        <taxon>Endopterygota</taxon>
        <taxon>Hymenoptera</taxon>
        <taxon>Apocrita</taxon>
        <taxon>Aculeata</taxon>
        <taxon>Vespoidea</taxon>
        <taxon>Vespidae</taxon>
        <taxon>Polistinae</taxon>
        <taxon>Polistini</taxon>
        <taxon>Polistes</taxon>
    </lineage>
</organism>
<evidence type="ECO:0000313" key="7">
    <source>
        <dbReference type="RefSeq" id="XP_015191563.1"/>
    </source>
</evidence>
<evidence type="ECO:0000256" key="5">
    <source>
        <dbReference type="SAM" id="Phobius"/>
    </source>
</evidence>
<keyword evidence="5" id="KW-0812">Transmembrane</keyword>
<dbReference type="InterPro" id="IPR019734">
    <property type="entry name" value="TPR_rpt"/>
</dbReference>